<dbReference type="AlphaFoldDB" id="A0AA38HI46"/>
<organism evidence="2 3">
    <name type="scientific">Dioszegia hungarica</name>
    <dbReference type="NCBI Taxonomy" id="4972"/>
    <lineage>
        <taxon>Eukaryota</taxon>
        <taxon>Fungi</taxon>
        <taxon>Dikarya</taxon>
        <taxon>Basidiomycota</taxon>
        <taxon>Agaricomycotina</taxon>
        <taxon>Tremellomycetes</taxon>
        <taxon>Tremellales</taxon>
        <taxon>Bulleribasidiaceae</taxon>
        <taxon>Dioszegia</taxon>
    </lineage>
</organism>
<proteinExistence type="predicted"/>
<dbReference type="Proteomes" id="UP001164286">
    <property type="component" value="Unassembled WGS sequence"/>
</dbReference>
<evidence type="ECO:0000313" key="3">
    <source>
        <dbReference type="Proteomes" id="UP001164286"/>
    </source>
</evidence>
<name>A0AA38HI46_9TREE</name>
<dbReference type="RefSeq" id="XP_052949641.1">
    <property type="nucleotide sequence ID" value="XM_053091000.1"/>
</dbReference>
<dbReference type="GeneID" id="77730205"/>
<feature type="signal peptide" evidence="1">
    <location>
        <begin position="1"/>
        <end position="18"/>
    </location>
</feature>
<gene>
    <name evidence="2" type="ORF">MKK02DRAFT_40194</name>
</gene>
<evidence type="ECO:0000256" key="1">
    <source>
        <dbReference type="SAM" id="SignalP"/>
    </source>
</evidence>
<keyword evidence="1" id="KW-0732">Signal</keyword>
<keyword evidence="3" id="KW-1185">Reference proteome</keyword>
<protein>
    <recommendedName>
        <fullName evidence="4">Hydrophobin</fullName>
    </recommendedName>
</protein>
<reference evidence="2" key="1">
    <citation type="journal article" date="2022" name="G3 (Bethesda)">
        <title>High quality genome of the basidiomycete yeast Dioszegia hungarica PDD-24b-2 isolated from cloud water.</title>
        <authorList>
            <person name="Jarrige D."/>
            <person name="Haridas S."/>
            <person name="Bleykasten-Grosshans C."/>
            <person name="Joly M."/>
            <person name="Nadalig T."/>
            <person name="Sancelme M."/>
            <person name="Vuilleumier S."/>
            <person name="Grigoriev I.V."/>
            <person name="Amato P."/>
            <person name="Bringel F."/>
        </authorList>
    </citation>
    <scope>NUCLEOTIDE SEQUENCE</scope>
    <source>
        <strain evidence="2">PDD-24b-2</strain>
    </source>
</reference>
<evidence type="ECO:0000313" key="2">
    <source>
        <dbReference type="EMBL" id="KAI9639864.1"/>
    </source>
</evidence>
<accession>A0AA38HI46</accession>
<evidence type="ECO:0008006" key="4">
    <source>
        <dbReference type="Google" id="ProtNLM"/>
    </source>
</evidence>
<dbReference type="EMBL" id="JAKWFO010000001">
    <property type="protein sequence ID" value="KAI9639864.1"/>
    <property type="molecule type" value="Genomic_DNA"/>
</dbReference>
<sequence>MLFTKVLLALPFIGAAFAAPTFGFKSSSSSSVSIGGKHSVDILAVVTDLKASVSTSCGGISLTSTQVEVEAALCAVISAFDTCQSSFDVGAGAGIGLGIGGGIGSDLKALLKGKLQIGANVKAEVAAVLAETIQLVDGLICNISEEIKVIPSVDGYLCQLSPLIKKLLCSVEKVCTGVIGLCGKALVKLGCVLTPLLSGVNGLLGGLLGNILG</sequence>
<comment type="caution">
    <text evidence="2">The sequence shown here is derived from an EMBL/GenBank/DDBJ whole genome shotgun (WGS) entry which is preliminary data.</text>
</comment>
<feature type="chain" id="PRO_5041254154" description="Hydrophobin" evidence="1">
    <location>
        <begin position="19"/>
        <end position="213"/>
    </location>
</feature>